<comment type="similarity">
    <text evidence="2 9">Belongs to the mitochondrial carrier (TC 2.A.29) family.</text>
</comment>
<dbReference type="SUPFAM" id="SSF103506">
    <property type="entry name" value="Mitochondrial carrier"/>
    <property type="match status" value="1"/>
</dbReference>
<dbReference type="PROSITE" id="PS50920">
    <property type="entry name" value="SOLCAR"/>
    <property type="match status" value="2"/>
</dbReference>
<feature type="transmembrane region" description="Helical" evidence="10">
    <location>
        <begin position="84"/>
        <end position="105"/>
    </location>
</feature>
<evidence type="ECO:0000256" key="8">
    <source>
        <dbReference type="PROSITE-ProRule" id="PRU00282"/>
    </source>
</evidence>
<keyword evidence="4 8" id="KW-0812">Transmembrane</keyword>
<proteinExistence type="inferred from homology"/>
<evidence type="ECO:0000256" key="1">
    <source>
        <dbReference type="ARBA" id="ARBA00004141"/>
    </source>
</evidence>
<name>A0AB34JAJ0_PRYPA</name>
<comment type="caution">
    <text evidence="11">The sequence shown here is derived from an EMBL/GenBank/DDBJ whole genome shotgun (WGS) entry which is preliminary data.</text>
</comment>
<dbReference type="InterPro" id="IPR018108">
    <property type="entry name" value="MCP_transmembrane"/>
</dbReference>
<evidence type="ECO:0008006" key="13">
    <source>
        <dbReference type="Google" id="ProtNLM"/>
    </source>
</evidence>
<protein>
    <recommendedName>
        <fullName evidence="13">ADP,ATP carrier protein</fullName>
    </recommendedName>
</protein>
<dbReference type="Pfam" id="PF00153">
    <property type="entry name" value="Mito_carr"/>
    <property type="match status" value="2"/>
</dbReference>
<evidence type="ECO:0000256" key="5">
    <source>
        <dbReference type="ARBA" id="ARBA00022737"/>
    </source>
</evidence>
<evidence type="ECO:0000256" key="2">
    <source>
        <dbReference type="ARBA" id="ARBA00006375"/>
    </source>
</evidence>
<dbReference type="InterPro" id="IPR023395">
    <property type="entry name" value="MCP_dom_sf"/>
</dbReference>
<feature type="transmembrane region" description="Helical" evidence="10">
    <location>
        <begin position="49"/>
        <end position="72"/>
    </location>
</feature>
<organism evidence="11 12">
    <name type="scientific">Prymnesium parvum</name>
    <name type="common">Toxic golden alga</name>
    <dbReference type="NCBI Taxonomy" id="97485"/>
    <lineage>
        <taxon>Eukaryota</taxon>
        <taxon>Haptista</taxon>
        <taxon>Haptophyta</taxon>
        <taxon>Prymnesiophyceae</taxon>
        <taxon>Prymnesiales</taxon>
        <taxon>Prymnesiaceae</taxon>
        <taxon>Prymnesium</taxon>
    </lineage>
</organism>
<evidence type="ECO:0000256" key="6">
    <source>
        <dbReference type="ARBA" id="ARBA00022989"/>
    </source>
</evidence>
<reference evidence="11 12" key="1">
    <citation type="journal article" date="2024" name="Science">
        <title>Giant polyketide synthase enzymes in the biosynthesis of giant marine polyether toxins.</title>
        <authorList>
            <person name="Fallon T.R."/>
            <person name="Shende V.V."/>
            <person name="Wierzbicki I.H."/>
            <person name="Pendleton A.L."/>
            <person name="Watervoot N.F."/>
            <person name="Auber R.P."/>
            <person name="Gonzalez D.J."/>
            <person name="Wisecaver J.H."/>
            <person name="Moore B.S."/>
        </authorList>
    </citation>
    <scope>NUCLEOTIDE SEQUENCE [LARGE SCALE GENOMIC DNA]</scope>
    <source>
        <strain evidence="11 12">12B1</strain>
    </source>
</reference>
<evidence type="ECO:0000256" key="4">
    <source>
        <dbReference type="ARBA" id="ARBA00022692"/>
    </source>
</evidence>
<keyword evidence="6 10" id="KW-1133">Transmembrane helix</keyword>
<evidence type="ECO:0000313" key="11">
    <source>
        <dbReference type="EMBL" id="KAL1515676.1"/>
    </source>
</evidence>
<dbReference type="GO" id="GO:0016020">
    <property type="term" value="C:membrane"/>
    <property type="evidence" value="ECO:0007669"/>
    <property type="project" value="UniProtKB-SubCell"/>
</dbReference>
<keyword evidence="5" id="KW-0677">Repeat</keyword>
<dbReference type="AlphaFoldDB" id="A0AB34JAJ0"/>
<evidence type="ECO:0000313" key="12">
    <source>
        <dbReference type="Proteomes" id="UP001515480"/>
    </source>
</evidence>
<evidence type="ECO:0000256" key="7">
    <source>
        <dbReference type="ARBA" id="ARBA00023136"/>
    </source>
</evidence>
<dbReference type="EMBL" id="JBGBPQ010000011">
    <property type="protein sequence ID" value="KAL1515676.1"/>
    <property type="molecule type" value="Genomic_DNA"/>
</dbReference>
<dbReference type="PANTHER" id="PTHR45667">
    <property type="entry name" value="S-ADENOSYLMETHIONINE MITOCHONDRIAL CARRIER PROTEIN"/>
    <property type="match status" value="1"/>
</dbReference>
<feature type="repeat" description="Solcar" evidence="8">
    <location>
        <begin position="176"/>
        <end position="270"/>
    </location>
</feature>
<keyword evidence="12" id="KW-1185">Reference proteome</keyword>
<feature type="transmembrane region" description="Helical" evidence="10">
    <location>
        <begin position="170"/>
        <end position="195"/>
    </location>
</feature>
<accession>A0AB34JAJ0</accession>
<evidence type="ECO:0000256" key="9">
    <source>
        <dbReference type="RuleBase" id="RU000488"/>
    </source>
</evidence>
<feature type="transmembrane region" description="Helical" evidence="10">
    <location>
        <begin position="250"/>
        <end position="267"/>
    </location>
</feature>
<evidence type="ECO:0000256" key="3">
    <source>
        <dbReference type="ARBA" id="ARBA00022448"/>
    </source>
</evidence>
<feature type="repeat" description="Solcar" evidence="8">
    <location>
        <begin position="85"/>
        <end position="166"/>
    </location>
</feature>
<comment type="subcellular location">
    <subcellularLocation>
        <location evidence="1">Membrane</location>
        <topology evidence="1">Multi-pass membrane protein</topology>
    </subcellularLocation>
</comment>
<gene>
    <name evidence="11" type="ORF">AB1Y20_002293</name>
</gene>
<evidence type="ECO:0000256" key="10">
    <source>
        <dbReference type="SAM" id="Phobius"/>
    </source>
</evidence>
<dbReference type="Gene3D" id="1.50.40.10">
    <property type="entry name" value="Mitochondrial carrier domain"/>
    <property type="match status" value="1"/>
</dbReference>
<keyword evidence="3 9" id="KW-0813">Transport</keyword>
<sequence>MKLTPLATEVLAGCMGGGAKTLALYPLDTITTLREVGVAKQLRQPIARYYAGCGVALLGVLPYAVIFHTAFWLCESLLLAAPAYARQICAATCGSIAAALVGVPFECIKHRLQLNVVGFETPRKALAATLRHEGVRGLYSGLSSTLARNIPYNALHFGAFRIVSDFLRRVLYMGVSSRTLDVIAGAVAGVITAFLTTPIDLINTRLQTQMLNATVVDRTASNFTGIADAFLRIVKEEGAGSLMNGANARMAQYAHSGIIFFLIYEAVKRQ</sequence>
<dbReference type="Proteomes" id="UP001515480">
    <property type="component" value="Unassembled WGS sequence"/>
</dbReference>
<keyword evidence="7 8" id="KW-0472">Membrane</keyword>